<evidence type="ECO:0000259" key="11">
    <source>
        <dbReference type="Pfam" id="PF00156"/>
    </source>
</evidence>
<evidence type="ECO:0000256" key="5">
    <source>
        <dbReference type="ARBA" id="ARBA00022741"/>
    </source>
</evidence>
<dbReference type="GO" id="GO:0006015">
    <property type="term" value="P:5-phosphoribose 1-diphosphate biosynthetic process"/>
    <property type="evidence" value="ECO:0007669"/>
    <property type="project" value="UniProtKB-UniRule"/>
</dbReference>
<dbReference type="InterPro" id="IPR029099">
    <property type="entry name" value="Pribosyltran_N"/>
</dbReference>
<feature type="binding site" evidence="10">
    <location>
        <position position="212"/>
    </location>
    <ligand>
        <name>D-ribose 5-phosphate</name>
        <dbReference type="ChEBI" id="CHEBI:78346"/>
    </ligand>
</feature>
<dbReference type="InterPro" id="IPR037514">
    <property type="entry name" value="Rib-P_diPkinase_arc"/>
</dbReference>
<feature type="binding site" evidence="10">
    <location>
        <position position="162"/>
    </location>
    <ligand>
        <name>Mg(2+)</name>
        <dbReference type="ChEBI" id="CHEBI:18420"/>
        <label>2</label>
    </ligand>
</feature>
<dbReference type="HAMAP" id="MF_00583_A">
    <property type="entry name" value="RibP_PPkinase_A"/>
    <property type="match status" value="1"/>
</dbReference>
<reference evidence="13 14" key="1">
    <citation type="submission" date="2017-02" db="EMBL/GenBank/DDBJ databases">
        <title>Natronthermophilus aegyptiacus gen. nov.,sp. nov., an aerobic, extremely halophilic alkalithermophilic archaeon isolated from the athalassohaline Wadi An Natrun, Egypt.</title>
        <authorList>
            <person name="Zhao B."/>
        </authorList>
    </citation>
    <scope>NUCLEOTIDE SEQUENCE [LARGE SCALE GENOMIC DNA]</scope>
    <source>
        <strain evidence="13 14">CGMCC 1.3597</strain>
    </source>
</reference>
<dbReference type="OrthoDB" id="371997at2157"/>
<evidence type="ECO:0000256" key="9">
    <source>
        <dbReference type="ARBA" id="ARBA00049535"/>
    </source>
</evidence>
<keyword evidence="5 10" id="KW-0547">Nucleotide-binding</keyword>
<feature type="active site" evidence="10">
    <location>
        <position position="186"/>
    </location>
</feature>
<gene>
    <name evidence="10" type="primary">prs</name>
    <name evidence="13" type="ORF">B2G88_14565</name>
</gene>
<dbReference type="GO" id="GO:0005524">
    <property type="term" value="F:ATP binding"/>
    <property type="evidence" value="ECO:0007669"/>
    <property type="project" value="UniProtKB-KW"/>
</dbReference>
<evidence type="ECO:0000259" key="12">
    <source>
        <dbReference type="Pfam" id="PF13793"/>
    </source>
</evidence>
<dbReference type="GO" id="GO:0004749">
    <property type="term" value="F:ribose phosphate diphosphokinase activity"/>
    <property type="evidence" value="ECO:0007669"/>
    <property type="project" value="UniProtKB-UniRule"/>
</dbReference>
<dbReference type="Gene3D" id="3.40.50.2020">
    <property type="match status" value="2"/>
</dbReference>
<dbReference type="Proteomes" id="UP000196084">
    <property type="component" value="Unassembled WGS sequence"/>
</dbReference>
<dbReference type="EMBL" id="MWPH01000003">
    <property type="protein sequence ID" value="OVE83650.1"/>
    <property type="molecule type" value="Genomic_DNA"/>
</dbReference>
<dbReference type="NCBIfam" id="TIGR01251">
    <property type="entry name" value="ribP_PPkin"/>
    <property type="match status" value="1"/>
</dbReference>
<evidence type="ECO:0000256" key="1">
    <source>
        <dbReference type="ARBA" id="ARBA00022490"/>
    </source>
</evidence>
<evidence type="ECO:0000256" key="2">
    <source>
        <dbReference type="ARBA" id="ARBA00022679"/>
    </source>
</evidence>
<dbReference type="RefSeq" id="WP_087715163.1">
    <property type="nucleotide sequence ID" value="NZ_MWPH01000003.1"/>
</dbReference>
<keyword evidence="2 10" id="KW-0808">Transferase</keyword>
<sequence>MIVSGSASQTLAAALSAELEEPLAAVEYDRFPDGELLAAVPDFPADADRAVIVASTISSDAHLEVLQLQDAAREAGADEVITVLPYMGYGRQDAAFESGHPISARAVAKAISTGTDRVLTVSPHEEAVCDFFEPTATAVNAAGRLAEPLPADLTDPVFLSPDAGAIELAETVRKHYGSGETDYFEKVRHSGTEVEITPSDVDVAGRDVVVTDDIIATGSTMSEAIGVLGDRDVGRVFVTCVHPLLARNASTKLARAGVEAVYGTDTIEREASAVSVAPVLADAL</sequence>
<feature type="binding site" evidence="10">
    <location>
        <begin position="33"/>
        <end position="35"/>
    </location>
    <ligand>
        <name>ATP</name>
        <dbReference type="ChEBI" id="CHEBI:30616"/>
    </ligand>
</feature>
<comment type="catalytic activity">
    <reaction evidence="9 10">
        <text>D-ribose 5-phosphate + ATP = 5-phospho-alpha-D-ribose 1-diphosphate + AMP + H(+)</text>
        <dbReference type="Rhea" id="RHEA:15609"/>
        <dbReference type="ChEBI" id="CHEBI:15378"/>
        <dbReference type="ChEBI" id="CHEBI:30616"/>
        <dbReference type="ChEBI" id="CHEBI:58017"/>
        <dbReference type="ChEBI" id="CHEBI:78346"/>
        <dbReference type="ChEBI" id="CHEBI:456215"/>
        <dbReference type="EC" id="2.7.6.1"/>
    </reaction>
</comment>
<dbReference type="InterPro" id="IPR029057">
    <property type="entry name" value="PRTase-like"/>
</dbReference>
<evidence type="ECO:0000313" key="13">
    <source>
        <dbReference type="EMBL" id="OVE83650.1"/>
    </source>
</evidence>
<evidence type="ECO:0000256" key="6">
    <source>
        <dbReference type="ARBA" id="ARBA00022777"/>
    </source>
</evidence>
<dbReference type="Pfam" id="PF13793">
    <property type="entry name" value="Pribosyltran_N"/>
    <property type="match status" value="1"/>
</dbReference>
<keyword evidence="3 10" id="KW-0479">Metal-binding</keyword>
<evidence type="ECO:0000256" key="7">
    <source>
        <dbReference type="ARBA" id="ARBA00022840"/>
    </source>
</evidence>
<protein>
    <recommendedName>
        <fullName evidence="10">Ribose-phosphate pyrophosphokinase</fullName>
        <shortName evidence="10">RPPK</shortName>
        <ecNumber evidence="10">2.7.6.1</ecNumber>
    </recommendedName>
    <alternativeName>
        <fullName evidence="10">5-phospho-D-ribosyl alpha-1-diphosphate synthase</fullName>
    </alternativeName>
    <alternativeName>
        <fullName evidence="10">Phosphoribosyl diphosphate synthase</fullName>
    </alternativeName>
    <alternativeName>
        <fullName evidence="10">Phosphoribosyl pyrophosphate synthase</fullName>
        <shortName evidence="10">P-Rib-PP synthase</shortName>
        <shortName evidence="10">PRPP synthase</shortName>
        <shortName evidence="10">PRPPase</shortName>
    </alternativeName>
</protein>
<evidence type="ECO:0000313" key="14">
    <source>
        <dbReference type="Proteomes" id="UP000196084"/>
    </source>
</evidence>
<dbReference type="GO" id="GO:0005737">
    <property type="term" value="C:cytoplasm"/>
    <property type="evidence" value="ECO:0007669"/>
    <property type="project" value="UniProtKB-SubCell"/>
</dbReference>
<feature type="domain" description="Phosphoribosyltransferase" evidence="11">
    <location>
        <begin position="152"/>
        <end position="257"/>
    </location>
</feature>
<dbReference type="GO" id="GO:0016301">
    <property type="term" value="F:kinase activity"/>
    <property type="evidence" value="ECO:0007669"/>
    <property type="project" value="UniProtKB-KW"/>
</dbReference>
<organism evidence="13 14">
    <name type="scientific">Natronolimnobius baerhuensis</name>
    <dbReference type="NCBI Taxonomy" id="253108"/>
    <lineage>
        <taxon>Archaea</taxon>
        <taxon>Methanobacteriati</taxon>
        <taxon>Methanobacteriota</taxon>
        <taxon>Stenosarchaea group</taxon>
        <taxon>Halobacteria</taxon>
        <taxon>Halobacteriales</taxon>
        <taxon>Natrialbaceae</taxon>
        <taxon>Natronolimnobius</taxon>
    </lineage>
</organism>
<comment type="pathway">
    <text evidence="10">Metabolic intermediate biosynthesis; 5-phospho-alpha-D-ribose 1-diphosphate biosynthesis; 5-phospho-alpha-D-ribose 1-diphosphate from D-ribose 5-phosphate (route I): step 1/1.</text>
</comment>
<dbReference type="GO" id="GO:0006164">
    <property type="term" value="P:purine nucleotide biosynthetic process"/>
    <property type="evidence" value="ECO:0007669"/>
    <property type="project" value="TreeGrafter"/>
</dbReference>
<feature type="binding site" evidence="10">
    <location>
        <position position="124"/>
    </location>
    <ligand>
        <name>Mg(2+)</name>
        <dbReference type="ChEBI" id="CHEBI:18420"/>
        <label>1</label>
    </ligand>
</feature>
<dbReference type="EC" id="2.7.6.1" evidence="10"/>
<dbReference type="Pfam" id="PF00156">
    <property type="entry name" value="Pribosyltran"/>
    <property type="match status" value="1"/>
</dbReference>
<dbReference type="CDD" id="cd06223">
    <property type="entry name" value="PRTases_typeI"/>
    <property type="match status" value="1"/>
</dbReference>
<evidence type="ECO:0000256" key="4">
    <source>
        <dbReference type="ARBA" id="ARBA00022727"/>
    </source>
</evidence>
<feature type="domain" description="Ribose-phosphate pyrophosphokinase N-terminal" evidence="12">
    <location>
        <begin position="1"/>
        <end position="112"/>
    </location>
</feature>
<keyword evidence="14" id="KW-1185">Reference proteome</keyword>
<dbReference type="GO" id="GO:0002189">
    <property type="term" value="C:ribose phosphate diphosphokinase complex"/>
    <property type="evidence" value="ECO:0007669"/>
    <property type="project" value="TreeGrafter"/>
</dbReference>
<dbReference type="InterPro" id="IPR000836">
    <property type="entry name" value="PRTase_dom"/>
</dbReference>
<comment type="subcellular location">
    <subcellularLocation>
        <location evidence="10">Cytoplasm</location>
    </subcellularLocation>
</comment>
<dbReference type="InterPro" id="IPR005946">
    <property type="entry name" value="Rib-P_diPkinase"/>
</dbReference>
<keyword evidence="7 10" id="KW-0067">ATP-binding</keyword>
<feature type="binding site" evidence="10">
    <location>
        <begin position="91"/>
        <end position="92"/>
    </location>
    <ligand>
        <name>ATP</name>
        <dbReference type="ChEBI" id="CHEBI:30616"/>
    </ligand>
</feature>
<comment type="caution">
    <text evidence="10">Lacks conserved residue(s) required for the propagation of feature annotation.</text>
</comment>
<dbReference type="UniPathway" id="UPA00087">
    <property type="reaction ID" value="UER00172"/>
</dbReference>
<dbReference type="GO" id="GO:0000287">
    <property type="term" value="F:magnesium ion binding"/>
    <property type="evidence" value="ECO:0007669"/>
    <property type="project" value="UniProtKB-UniRule"/>
</dbReference>
<evidence type="ECO:0000256" key="3">
    <source>
        <dbReference type="ARBA" id="ARBA00022723"/>
    </source>
</evidence>
<evidence type="ECO:0000256" key="10">
    <source>
        <dbReference type="HAMAP-Rule" id="MF_00583"/>
    </source>
</evidence>
<keyword evidence="1 10" id="KW-0963">Cytoplasm</keyword>
<comment type="caution">
    <text evidence="13">The sequence shown here is derived from an EMBL/GenBank/DDBJ whole genome shotgun (WGS) entry which is preliminary data.</text>
</comment>
<keyword evidence="6 10" id="KW-0418">Kinase</keyword>
<comment type="cofactor">
    <cofactor evidence="10">
        <name>Mg(2+)</name>
        <dbReference type="ChEBI" id="CHEBI:18420"/>
    </cofactor>
    <text evidence="10">Binds 2 Mg(2+) ions per subunit.</text>
</comment>
<dbReference type="PANTHER" id="PTHR10210">
    <property type="entry name" value="RIBOSE-PHOSPHATE DIPHOSPHOKINASE FAMILY MEMBER"/>
    <property type="match status" value="1"/>
</dbReference>
<feature type="binding site" evidence="10">
    <location>
        <position position="188"/>
    </location>
    <ligand>
        <name>D-ribose 5-phosphate</name>
        <dbReference type="ChEBI" id="CHEBI:78346"/>
    </ligand>
</feature>
<keyword evidence="8 10" id="KW-0460">Magnesium</keyword>
<evidence type="ECO:0000256" key="8">
    <source>
        <dbReference type="ARBA" id="ARBA00022842"/>
    </source>
</evidence>
<dbReference type="AlphaFoldDB" id="A0A202E6S6"/>
<comment type="similarity">
    <text evidence="10">Belongs to the ribose-phosphate pyrophosphokinase family. Class III (archaeal) subfamily.</text>
</comment>
<proteinExistence type="inferred from homology"/>
<dbReference type="SUPFAM" id="SSF53271">
    <property type="entry name" value="PRTase-like"/>
    <property type="match status" value="1"/>
</dbReference>
<name>A0A202E6S6_9EURY</name>
<accession>A0A202E6S6</accession>
<comment type="function">
    <text evidence="10">Involved in the biosynthesis of the central metabolite phospho-alpha-D-ribosyl-1-pyrophosphate (PRPP) via the transfer of pyrophosphoryl group from ATP to 1-hydroxyl of ribose-5-phosphate (Rib-5-P).</text>
</comment>
<keyword evidence="4 10" id="KW-0545">Nucleotide biosynthesis</keyword>
<dbReference type="SMART" id="SM01400">
    <property type="entry name" value="Pribosyltran_N"/>
    <property type="match status" value="1"/>
</dbReference>
<dbReference type="PANTHER" id="PTHR10210:SF32">
    <property type="entry name" value="RIBOSE-PHOSPHATE PYROPHOSPHOKINASE 2"/>
    <property type="match status" value="1"/>
</dbReference>